<protein>
    <submittedName>
        <fullName evidence="1">Uncharacterized protein</fullName>
    </submittedName>
</protein>
<evidence type="ECO:0000313" key="2">
    <source>
        <dbReference type="Proteomes" id="UP001054945"/>
    </source>
</evidence>
<proteinExistence type="predicted"/>
<evidence type="ECO:0000313" key="1">
    <source>
        <dbReference type="EMBL" id="GIX92454.1"/>
    </source>
</evidence>
<dbReference type="EMBL" id="BPLR01004128">
    <property type="protein sequence ID" value="GIX92454.1"/>
    <property type="molecule type" value="Genomic_DNA"/>
</dbReference>
<sequence length="240" mass="27130">MQGCERGVPQQKILARCEVSPYGSMRCSRGSQNRVDSASNDIAGTNRPAYFLLCLCPRIESASPRGPVNAERNFHAQFRDRHHAYVKRNLQLLFIEIRRLDGEYKGVREASRIRSYLLGAKVSPYDSMRCSRGSQNRVDSASNDTAGTNRPAYFLLCLCPRIESASPKGPVNAERNFHAQFRDRHHAYVKRNLQLLFVEIRRLDGECKGVREASRIRSYLLGAKYHPTTACVAVAALKIE</sequence>
<reference evidence="1 2" key="1">
    <citation type="submission" date="2021-06" db="EMBL/GenBank/DDBJ databases">
        <title>Caerostris extrusa draft genome.</title>
        <authorList>
            <person name="Kono N."/>
            <person name="Arakawa K."/>
        </authorList>
    </citation>
    <scope>NUCLEOTIDE SEQUENCE [LARGE SCALE GENOMIC DNA]</scope>
</reference>
<keyword evidence="2" id="KW-1185">Reference proteome</keyword>
<gene>
    <name evidence="1" type="ORF">CEXT_535021</name>
</gene>
<name>A0AAV4P5Z6_CAEEX</name>
<dbReference type="AlphaFoldDB" id="A0AAV4P5Z6"/>
<comment type="caution">
    <text evidence="1">The sequence shown here is derived from an EMBL/GenBank/DDBJ whole genome shotgun (WGS) entry which is preliminary data.</text>
</comment>
<accession>A0AAV4P5Z6</accession>
<organism evidence="1 2">
    <name type="scientific">Caerostris extrusa</name>
    <name type="common">Bark spider</name>
    <name type="synonym">Caerostris bankana</name>
    <dbReference type="NCBI Taxonomy" id="172846"/>
    <lineage>
        <taxon>Eukaryota</taxon>
        <taxon>Metazoa</taxon>
        <taxon>Ecdysozoa</taxon>
        <taxon>Arthropoda</taxon>
        <taxon>Chelicerata</taxon>
        <taxon>Arachnida</taxon>
        <taxon>Araneae</taxon>
        <taxon>Araneomorphae</taxon>
        <taxon>Entelegynae</taxon>
        <taxon>Araneoidea</taxon>
        <taxon>Araneidae</taxon>
        <taxon>Caerostris</taxon>
    </lineage>
</organism>
<dbReference type="Proteomes" id="UP001054945">
    <property type="component" value="Unassembled WGS sequence"/>
</dbReference>